<dbReference type="PROSITE" id="PS50005">
    <property type="entry name" value="TPR"/>
    <property type="match status" value="1"/>
</dbReference>
<reference evidence="3 4" key="1">
    <citation type="submission" date="2019-05" db="EMBL/GenBank/DDBJ databases">
        <title>Panacibacter sp. strain 17mud1-8 Genome sequencing and assembly.</title>
        <authorList>
            <person name="Chhetri G."/>
        </authorList>
    </citation>
    <scope>NUCLEOTIDE SEQUENCE [LARGE SCALE GENOMIC DNA]</scope>
    <source>
        <strain evidence="3 4">17mud1-8</strain>
    </source>
</reference>
<dbReference type="RefSeq" id="WP_137259771.1">
    <property type="nucleotide sequence ID" value="NZ_SZQL01000001.1"/>
</dbReference>
<feature type="signal peptide" evidence="2">
    <location>
        <begin position="1"/>
        <end position="18"/>
    </location>
</feature>
<comment type="caution">
    <text evidence="3">The sequence shown here is derived from an EMBL/GenBank/DDBJ whole genome shotgun (WGS) entry which is preliminary data.</text>
</comment>
<dbReference type="SUPFAM" id="SSF48452">
    <property type="entry name" value="TPR-like"/>
    <property type="match status" value="1"/>
</dbReference>
<organism evidence="3 4">
    <name type="scientific">Ilyomonas limi</name>
    <dbReference type="NCBI Taxonomy" id="2575867"/>
    <lineage>
        <taxon>Bacteria</taxon>
        <taxon>Pseudomonadati</taxon>
        <taxon>Bacteroidota</taxon>
        <taxon>Chitinophagia</taxon>
        <taxon>Chitinophagales</taxon>
        <taxon>Chitinophagaceae</taxon>
        <taxon>Ilyomonas</taxon>
    </lineage>
</organism>
<evidence type="ECO:0000313" key="3">
    <source>
        <dbReference type="EMBL" id="TKK71531.1"/>
    </source>
</evidence>
<evidence type="ECO:0000256" key="2">
    <source>
        <dbReference type="SAM" id="SignalP"/>
    </source>
</evidence>
<dbReference type="OrthoDB" id="1466726at2"/>
<dbReference type="InterPro" id="IPR019734">
    <property type="entry name" value="TPR_rpt"/>
</dbReference>
<keyword evidence="4" id="KW-1185">Reference proteome</keyword>
<dbReference type="EMBL" id="SZQL01000001">
    <property type="protein sequence ID" value="TKK71531.1"/>
    <property type="molecule type" value="Genomic_DNA"/>
</dbReference>
<keyword evidence="1" id="KW-0802">TPR repeat</keyword>
<sequence>MKKSLLLCFILVSLFARAEKVYDFNVTCQQAYHDITSLKLTSGQQLVTQAKQQNKDNLVPDLLQGYIDFFVLFFNEDPDEYQARRPQMENRISRFEEGTESSPYYNYCLAVGYLQKAMVAVKFNERFTAFMAFRKAFSYIKDNRKAFPGFLPNTMIYAPMQVVVGVIPDGYKGIAGLFGLKGSVKEGMKQMQGFVNSNDPTAKFFFNEAAFYYCYLLFYIQNEPQQAFQFIKQNKLDVVNNHLFAYMTANLALNNKQTDYAESIIRNRSSATGYLETPVWDYEMAFVKIHQLQLPEAIYYFERFLHHFKGNFYVKDAYQKLSWCYYLHGDMAAAENARKLLLKRGNTLSDADKQANREAKSGEYPNVTLLKARLLNDGGYNTAALNILAGKTIKDFAKPEEKLEFNYRLARIYDELGRDSDAIQAYNATIKMGENSKEYYAARAAWQTGILYEQAGRREMAISYYQKCLSMKDHDYKDAIDQKAKAGIARCKGQ</sequence>
<dbReference type="InterPro" id="IPR011990">
    <property type="entry name" value="TPR-like_helical_dom_sf"/>
</dbReference>
<evidence type="ECO:0000313" key="4">
    <source>
        <dbReference type="Proteomes" id="UP000305848"/>
    </source>
</evidence>
<dbReference type="Gene3D" id="1.25.40.10">
    <property type="entry name" value="Tetratricopeptide repeat domain"/>
    <property type="match status" value="1"/>
</dbReference>
<dbReference type="Pfam" id="PF13181">
    <property type="entry name" value="TPR_8"/>
    <property type="match status" value="2"/>
</dbReference>
<keyword evidence="2" id="KW-0732">Signal</keyword>
<dbReference type="AlphaFoldDB" id="A0A4U3L8C0"/>
<gene>
    <name evidence="3" type="ORF">FC093_00450</name>
</gene>
<evidence type="ECO:0000256" key="1">
    <source>
        <dbReference type="PROSITE-ProRule" id="PRU00339"/>
    </source>
</evidence>
<proteinExistence type="predicted"/>
<feature type="chain" id="PRO_5020401743" evidence="2">
    <location>
        <begin position="19"/>
        <end position="494"/>
    </location>
</feature>
<feature type="repeat" description="TPR" evidence="1">
    <location>
        <begin position="442"/>
        <end position="475"/>
    </location>
</feature>
<accession>A0A4U3L8C0</accession>
<dbReference type="SMART" id="SM00028">
    <property type="entry name" value="TPR"/>
    <property type="match status" value="3"/>
</dbReference>
<name>A0A4U3L8C0_9BACT</name>
<protein>
    <submittedName>
        <fullName evidence="3">Tetratricopeptide repeat protein</fullName>
    </submittedName>
</protein>
<dbReference type="Proteomes" id="UP000305848">
    <property type="component" value="Unassembled WGS sequence"/>
</dbReference>